<comment type="caution">
    <text evidence="1">The sequence shown here is derived from an EMBL/GenBank/DDBJ whole genome shotgun (WGS) entry which is preliminary data.</text>
</comment>
<organism evidence="1 2">
    <name type="scientific">Herbiconiux daphne</name>
    <dbReference type="NCBI Taxonomy" id="2970914"/>
    <lineage>
        <taxon>Bacteria</taxon>
        <taxon>Bacillati</taxon>
        <taxon>Actinomycetota</taxon>
        <taxon>Actinomycetes</taxon>
        <taxon>Micrococcales</taxon>
        <taxon>Microbacteriaceae</taxon>
        <taxon>Herbiconiux</taxon>
    </lineage>
</organism>
<evidence type="ECO:0000313" key="1">
    <source>
        <dbReference type="EMBL" id="MCS5735915.1"/>
    </source>
</evidence>
<gene>
    <name evidence="1" type="ORF">N1032_19425</name>
</gene>
<sequence>MNNFETCERCEGSGADPMQAFYEDEVALCLECRGDGVVVSFEIRREEFELRLSA</sequence>
<dbReference type="RefSeq" id="WP_259541242.1">
    <property type="nucleotide sequence ID" value="NZ_JANLCJ010000009.1"/>
</dbReference>
<keyword evidence="2" id="KW-1185">Reference proteome</keyword>
<protein>
    <submittedName>
        <fullName evidence="1">Uncharacterized protein</fullName>
    </submittedName>
</protein>
<dbReference type="Proteomes" id="UP001165586">
    <property type="component" value="Unassembled WGS sequence"/>
</dbReference>
<proteinExistence type="predicted"/>
<evidence type="ECO:0000313" key="2">
    <source>
        <dbReference type="Proteomes" id="UP001165586"/>
    </source>
</evidence>
<dbReference type="EMBL" id="JANLCJ010000009">
    <property type="protein sequence ID" value="MCS5735915.1"/>
    <property type="molecule type" value="Genomic_DNA"/>
</dbReference>
<accession>A0ABT2H7I1</accession>
<reference evidence="1" key="1">
    <citation type="submission" date="2022-08" db="EMBL/GenBank/DDBJ databases">
        <authorList>
            <person name="Deng Y."/>
            <person name="Han X.-F."/>
            <person name="Zhang Y.-Q."/>
        </authorList>
    </citation>
    <scope>NUCLEOTIDE SEQUENCE</scope>
    <source>
        <strain evidence="1">CPCC 203386</strain>
    </source>
</reference>
<dbReference type="Gene3D" id="6.20.20.10">
    <property type="match status" value="1"/>
</dbReference>
<name>A0ABT2H7I1_9MICO</name>
<dbReference type="InterPro" id="IPR036410">
    <property type="entry name" value="HSP_DnaJ_Cys-rich_dom_sf"/>
</dbReference>
<dbReference type="SUPFAM" id="SSF57938">
    <property type="entry name" value="DnaJ/Hsp40 cysteine-rich domain"/>
    <property type="match status" value="1"/>
</dbReference>